<keyword evidence="2" id="KW-0805">Transcription regulation</keyword>
<dbReference type="FunFam" id="1.25.70.10:FF:000001">
    <property type="entry name" value="Mitochondrial transcription termination factor-like"/>
    <property type="match status" value="1"/>
</dbReference>
<organism evidence="4 5">
    <name type="scientific">Eucalyptus globulus</name>
    <name type="common">Tasmanian blue gum</name>
    <dbReference type="NCBI Taxonomy" id="34317"/>
    <lineage>
        <taxon>Eukaryota</taxon>
        <taxon>Viridiplantae</taxon>
        <taxon>Streptophyta</taxon>
        <taxon>Embryophyta</taxon>
        <taxon>Tracheophyta</taxon>
        <taxon>Spermatophyta</taxon>
        <taxon>Magnoliopsida</taxon>
        <taxon>eudicotyledons</taxon>
        <taxon>Gunneridae</taxon>
        <taxon>Pentapetalae</taxon>
        <taxon>rosids</taxon>
        <taxon>malvids</taxon>
        <taxon>Myrtales</taxon>
        <taxon>Myrtaceae</taxon>
        <taxon>Myrtoideae</taxon>
        <taxon>Eucalypteae</taxon>
        <taxon>Eucalyptus</taxon>
    </lineage>
</organism>
<proteinExistence type="inferred from homology"/>
<dbReference type="SMART" id="SM00733">
    <property type="entry name" value="Mterf"/>
    <property type="match status" value="4"/>
</dbReference>
<dbReference type="Pfam" id="PF02536">
    <property type="entry name" value="mTERF"/>
    <property type="match status" value="2"/>
</dbReference>
<dbReference type="EMBL" id="JBJKBG010000008">
    <property type="protein sequence ID" value="KAL3727639.1"/>
    <property type="molecule type" value="Genomic_DNA"/>
</dbReference>
<evidence type="ECO:0000313" key="4">
    <source>
        <dbReference type="EMBL" id="KAL3727639.1"/>
    </source>
</evidence>
<dbReference type="InterPro" id="IPR003690">
    <property type="entry name" value="MTERF"/>
</dbReference>
<dbReference type="Proteomes" id="UP001634007">
    <property type="component" value="Unassembled WGS sequence"/>
</dbReference>
<keyword evidence="5" id="KW-1185">Reference proteome</keyword>
<evidence type="ECO:0000256" key="1">
    <source>
        <dbReference type="ARBA" id="ARBA00007692"/>
    </source>
</evidence>
<reference evidence="4 5" key="1">
    <citation type="submission" date="2024-11" db="EMBL/GenBank/DDBJ databases">
        <title>Chromosome-level genome assembly of Eucalyptus globulus Labill. provides insights into its genome evolution.</title>
        <authorList>
            <person name="Li X."/>
        </authorList>
    </citation>
    <scope>NUCLEOTIDE SEQUENCE [LARGE SCALE GENOMIC DNA]</scope>
    <source>
        <strain evidence="4">CL2024</strain>
        <tissue evidence="4">Fresh tender leaves</tissue>
    </source>
</reference>
<dbReference type="InterPro" id="IPR038538">
    <property type="entry name" value="MTERF_sf"/>
</dbReference>
<accession>A0ABD3JJ14</accession>
<evidence type="ECO:0000256" key="2">
    <source>
        <dbReference type="ARBA" id="ARBA00022472"/>
    </source>
</evidence>
<dbReference type="PANTHER" id="PTHR13068">
    <property type="entry name" value="CGI-12 PROTEIN-RELATED"/>
    <property type="match status" value="1"/>
</dbReference>
<keyword evidence="3" id="KW-0809">Transit peptide</keyword>
<sequence length="375" mass="42533">MRSCLRLYSSVSQPKSHVQFALRRPLFLPTTLKLFSTAAAASNQTSFAFSYLVNSCGLSPESALFVSNRVTFETSARPDAVVNVFKSHGFSQSQIAGIIRKWPPMILASPERTLLPKLKYLRSVGFSGSDLVQMITFSPYFLTRSLEKHLIPNFSRLRDFLGCDKSAVTAIRRSPRILLQGFEATVDVIMWLVKYHFRKLMTSYDHLEKVVEKTKGMGFDDPSAAKFAVAMLPVMGMSESMWERKLDAYSRWGWSKDDAMSAFVKRPWCMTLSEEKISAVMGFFVKEMGLESSFLLRHPTLMSLSLEKRICPRCMVFKHLSSHGLMKTKFCLTTLLTISDKDFLVKFVTPHIGEAPELLDIYREKKHMAMGALVP</sequence>
<evidence type="ECO:0000256" key="3">
    <source>
        <dbReference type="ARBA" id="ARBA00022946"/>
    </source>
</evidence>
<keyword evidence="2" id="KW-0804">Transcription</keyword>
<comment type="similarity">
    <text evidence="1">Belongs to the mTERF family.</text>
</comment>
<dbReference type="PANTHER" id="PTHR13068:SF166">
    <property type="entry name" value="TRANSCRIPTION TERMINATION FACTOR MTERF15, MITOCHONDRIAL-LIKE"/>
    <property type="match status" value="1"/>
</dbReference>
<dbReference type="AlphaFoldDB" id="A0ABD3JJ14"/>
<name>A0ABD3JJ14_EUCGL</name>
<keyword evidence="2" id="KW-0806">Transcription termination</keyword>
<protein>
    <submittedName>
        <fullName evidence="4">Uncharacterized protein</fullName>
    </submittedName>
</protein>
<dbReference type="Gene3D" id="1.25.70.10">
    <property type="entry name" value="Transcription termination factor 3, mitochondrial"/>
    <property type="match status" value="1"/>
</dbReference>
<dbReference type="GO" id="GO:0006353">
    <property type="term" value="P:DNA-templated transcription termination"/>
    <property type="evidence" value="ECO:0007669"/>
    <property type="project" value="UniProtKB-KW"/>
</dbReference>
<evidence type="ECO:0000313" key="5">
    <source>
        <dbReference type="Proteomes" id="UP001634007"/>
    </source>
</evidence>
<comment type="caution">
    <text evidence="4">The sequence shown here is derived from an EMBL/GenBank/DDBJ whole genome shotgun (WGS) entry which is preliminary data.</text>
</comment>
<gene>
    <name evidence="4" type="ORF">ACJRO7_032386</name>
</gene>